<name>A0A2N1NZN2_9GLOM</name>
<organism evidence="1 2">
    <name type="scientific">Rhizophagus irregularis</name>
    <dbReference type="NCBI Taxonomy" id="588596"/>
    <lineage>
        <taxon>Eukaryota</taxon>
        <taxon>Fungi</taxon>
        <taxon>Fungi incertae sedis</taxon>
        <taxon>Mucoromycota</taxon>
        <taxon>Glomeromycotina</taxon>
        <taxon>Glomeromycetes</taxon>
        <taxon>Glomerales</taxon>
        <taxon>Glomeraceae</taxon>
        <taxon>Rhizophagus</taxon>
    </lineage>
</organism>
<accession>A0A2N1NZN2</accession>
<reference evidence="1 2" key="1">
    <citation type="submission" date="2016-04" db="EMBL/GenBank/DDBJ databases">
        <title>Genome analyses suggest a sexual origin of heterokaryosis in a supposedly ancient asexual fungus.</title>
        <authorList>
            <person name="Ropars J."/>
            <person name="Sedzielewska K."/>
            <person name="Noel J."/>
            <person name="Charron P."/>
            <person name="Farinelli L."/>
            <person name="Marton T."/>
            <person name="Kruger M."/>
            <person name="Pelin A."/>
            <person name="Brachmann A."/>
            <person name="Corradi N."/>
        </authorList>
    </citation>
    <scope>NUCLEOTIDE SEQUENCE [LARGE SCALE GENOMIC DNA]</scope>
    <source>
        <strain evidence="1 2">C2</strain>
    </source>
</reference>
<protein>
    <submittedName>
        <fullName evidence="1">Uncharacterized protein</fullName>
    </submittedName>
</protein>
<dbReference type="AlphaFoldDB" id="A0A2N1NZN2"/>
<dbReference type="EMBL" id="LLXL01000050">
    <property type="protein sequence ID" value="PKK79305.1"/>
    <property type="molecule type" value="Genomic_DNA"/>
</dbReference>
<comment type="caution">
    <text evidence="1">The sequence shown here is derived from an EMBL/GenBank/DDBJ whole genome shotgun (WGS) entry which is preliminary data.</text>
</comment>
<sequence length="151" mass="17006">MLQLLNSSDNIIRLGLSDLDVGICLRLSFLHGCQILHKEINDINERLEPKVASFNFGGSAKYDGDNDDPIPEATVILPMIQPILLIEEAHCLMESYHIQKGIKQGTKVFKEAADEEAADSQLRRMYYAGMVGLNRDEEKSLRYLKIATLKN</sequence>
<dbReference type="Proteomes" id="UP000233469">
    <property type="component" value="Unassembled WGS sequence"/>
</dbReference>
<evidence type="ECO:0000313" key="2">
    <source>
        <dbReference type="Proteomes" id="UP000233469"/>
    </source>
</evidence>
<gene>
    <name evidence="1" type="ORF">RhiirC2_769312</name>
</gene>
<reference evidence="1 2" key="2">
    <citation type="submission" date="2017-10" db="EMBL/GenBank/DDBJ databases">
        <title>Extensive intraspecific genome diversity in a model arbuscular mycorrhizal fungus.</title>
        <authorList>
            <person name="Chen E.C.H."/>
            <person name="Morin E."/>
            <person name="Baudet D."/>
            <person name="Noel J."/>
            <person name="Ndikumana S."/>
            <person name="Charron P."/>
            <person name="St-Onge C."/>
            <person name="Giorgi J."/>
            <person name="Grigoriev I.V."/>
            <person name="Roux C."/>
            <person name="Martin F.M."/>
            <person name="Corradi N."/>
        </authorList>
    </citation>
    <scope>NUCLEOTIDE SEQUENCE [LARGE SCALE GENOMIC DNA]</scope>
    <source>
        <strain evidence="1 2">C2</strain>
    </source>
</reference>
<proteinExistence type="predicted"/>
<evidence type="ECO:0000313" key="1">
    <source>
        <dbReference type="EMBL" id="PKK79305.1"/>
    </source>
</evidence>